<sequence>MADGLEFASNYDLAAFIVHCIALPVLLVCIVASTCLLRRWKDAGLSLLITYNAAVVLTFISFAFWIADSVVYARIQSSYGYPSSWRPILILDVFANSFDLIFRVATFAVVVYLATVSLSSSKRRQATKFFGIAVVIVLSALTIANIGLRGHNEGFTEAYYDNDFEGSALRRTIAYWASQISGVQMAFYAVYLLAMIVTTVATFLTRNPPLIISAAFLLAITILEIILNAWQLYIQDHPITYVDEFNYDVFYDYSGSEYILEIILQSVLLVTLLFAPRPYKR</sequence>
<protein>
    <submittedName>
        <fullName evidence="3">Uncharacterized protein</fullName>
    </submittedName>
</protein>
<reference evidence="3" key="3">
    <citation type="submission" date="2025-08" db="UniProtKB">
        <authorList>
            <consortium name="RefSeq"/>
        </authorList>
    </citation>
    <scope>IDENTIFICATION</scope>
    <source>
        <strain evidence="3">CBS 342.82</strain>
    </source>
</reference>
<evidence type="ECO:0000256" key="1">
    <source>
        <dbReference type="SAM" id="Phobius"/>
    </source>
</evidence>
<proteinExistence type="predicted"/>
<feature type="transmembrane region" description="Helical" evidence="1">
    <location>
        <begin position="13"/>
        <end position="37"/>
    </location>
</feature>
<dbReference type="AlphaFoldDB" id="A0A6J3M6M9"/>
<reference evidence="3" key="1">
    <citation type="submission" date="2020-01" db="EMBL/GenBank/DDBJ databases">
        <authorList>
            <consortium name="DOE Joint Genome Institute"/>
            <person name="Haridas S."/>
            <person name="Albert R."/>
            <person name="Binder M."/>
            <person name="Bloem J."/>
            <person name="Labutti K."/>
            <person name="Salamov A."/>
            <person name="Andreopoulos B."/>
            <person name="Baker S.E."/>
            <person name="Barry K."/>
            <person name="Bills G."/>
            <person name="Bluhm B.H."/>
            <person name="Cannon C."/>
            <person name="Castanera R."/>
            <person name="Culley D.E."/>
            <person name="Daum C."/>
            <person name="Ezra D."/>
            <person name="Gonzalez J.B."/>
            <person name="Henrissat B."/>
            <person name="Kuo A."/>
            <person name="Liang C."/>
            <person name="Lipzen A."/>
            <person name="Lutzoni F."/>
            <person name="Magnuson J."/>
            <person name="Mondo S."/>
            <person name="Nolan M."/>
            <person name="Ohm R."/>
            <person name="Pangilinan J."/>
            <person name="Park H.-J."/>
            <person name="Ramirez L."/>
            <person name="Alfaro M."/>
            <person name="Sun H."/>
            <person name="Tritt A."/>
            <person name="Yoshinaga Y."/>
            <person name="Zwiers L.-H."/>
            <person name="Turgeon B.G."/>
            <person name="Goodwin S.B."/>
            <person name="Spatafora J.W."/>
            <person name="Crous P.W."/>
            <person name="Grigoriev I.V."/>
        </authorList>
    </citation>
    <scope>NUCLEOTIDE SEQUENCE</scope>
    <source>
        <strain evidence="3">CBS 342.82</strain>
    </source>
</reference>
<evidence type="ECO:0000313" key="2">
    <source>
        <dbReference type="Proteomes" id="UP000504637"/>
    </source>
</evidence>
<feature type="transmembrane region" description="Helical" evidence="1">
    <location>
        <begin position="49"/>
        <end position="67"/>
    </location>
</feature>
<keyword evidence="1" id="KW-0812">Transmembrane</keyword>
<accession>A0A6J3M6M9</accession>
<gene>
    <name evidence="3" type="ORF">K489DRAFT_371351</name>
</gene>
<dbReference type="RefSeq" id="XP_033459563.1">
    <property type="nucleotide sequence ID" value="XM_033603234.1"/>
</dbReference>
<keyword evidence="2" id="KW-1185">Reference proteome</keyword>
<keyword evidence="1" id="KW-1133">Transmembrane helix</keyword>
<organism evidence="3">
    <name type="scientific">Dissoconium aciculare CBS 342.82</name>
    <dbReference type="NCBI Taxonomy" id="1314786"/>
    <lineage>
        <taxon>Eukaryota</taxon>
        <taxon>Fungi</taxon>
        <taxon>Dikarya</taxon>
        <taxon>Ascomycota</taxon>
        <taxon>Pezizomycotina</taxon>
        <taxon>Dothideomycetes</taxon>
        <taxon>Dothideomycetidae</taxon>
        <taxon>Mycosphaerellales</taxon>
        <taxon>Dissoconiaceae</taxon>
        <taxon>Dissoconium</taxon>
    </lineage>
</organism>
<name>A0A6J3M6M9_9PEZI</name>
<feature type="transmembrane region" description="Helical" evidence="1">
    <location>
        <begin position="87"/>
        <end position="114"/>
    </location>
</feature>
<feature type="transmembrane region" description="Helical" evidence="1">
    <location>
        <begin position="258"/>
        <end position="275"/>
    </location>
</feature>
<evidence type="ECO:0000313" key="3">
    <source>
        <dbReference type="RefSeq" id="XP_033459563.1"/>
    </source>
</evidence>
<reference evidence="3" key="2">
    <citation type="submission" date="2020-04" db="EMBL/GenBank/DDBJ databases">
        <authorList>
            <consortium name="NCBI Genome Project"/>
        </authorList>
    </citation>
    <scope>NUCLEOTIDE SEQUENCE</scope>
    <source>
        <strain evidence="3">CBS 342.82</strain>
    </source>
</reference>
<dbReference type="Proteomes" id="UP000504637">
    <property type="component" value="Unplaced"/>
</dbReference>
<feature type="transmembrane region" description="Helical" evidence="1">
    <location>
        <begin position="211"/>
        <end position="233"/>
    </location>
</feature>
<feature type="transmembrane region" description="Helical" evidence="1">
    <location>
        <begin position="126"/>
        <end position="148"/>
    </location>
</feature>
<dbReference type="GeneID" id="54361034"/>
<keyword evidence="1" id="KW-0472">Membrane</keyword>
<feature type="transmembrane region" description="Helical" evidence="1">
    <location>
        <begin position="185"/>
        <end position="204"/>
    </location>
</feature>